<dbReference type="GO" id="GO:0009898">
    <property type="term" value="C:cytoplasmic side of plasma membrane"/>
    <property type="evidence" value="ECO:0007669"/>
    <property type="project" value="TreeGrafter"/>
</dbReference>
<evidence type="ECO:0000313" key="6">
    <source>
        <dbReference type="EMBL" id="RXW32007.1"/>
    </source>
</evidence>
<reference evidence="6 7" key="1">
    <citation type="submission" date="2018-01" db="EMBL/GenBank/DDBJ databases">
        <title>Lactibacter flavus gen. nov., sp. nov., a novel bacterium of the family Propionibacteriaceae isolated from raw milk and dairy products.</title>
        <authorList>
            <person name="Wenning M."/>
            <person name="Breitenwieser F."/>
            <person name="Huptas C."/>
            <person name="von Neubeck M."/>
            <person name="Busse H.-J."/>
            <person name="Scherer S."/>
        </authorList>
    </citation>
    <scope>NUCLEOTIDE SEQUENCE [LARGE SCALE GENOMIC DNA]</scope>
    <source>
        <strain evidence="6 7">VG341</strain>
    </source>
</reference>
<dbReference type="InterPro" id="IPR025669">
    <property type="entry name" value="AAA_dom"/>
</dbReference>
<dbReference type="GO" id="GO:0051782">
    <property type="term" value="P:negative regulation of cell division"/>
    <property type="evidence" value="ECO:0007669"/>
    <property type="project" value="TreeGrafter"/>
</dbReference>
<evidence type="ECO:0000256" key="2">
    <source>
        <dbReference type="ARBA" id="ARBA00022840"/>
    </source>
</evidence>
<dbReference type="PROSITE" id="PS50110">
    <property type="entry name" value="RESPONSE_REGULATORY"/>
    <property type="match status" value="1"/>
</dbReference>
<accession>A0A4Q2EES9</accession>
<dbReference type="GO" id="GO:0005829">
    <property type="term" value="C:cytosol"/>
    <property type="evidence" value="ECO:0007669"/>
    <property type="project" value="TreeGrafter"/>
</dbReference>
<dbReference type="InterPro" id="IPR001789">
    <property type="entry name" value="Sig_transdc_resp-reg_receiver"/>
</dbReference>
<dbReference type="InterPro" id="IPR027417">
    <property type="entry name" value="P-loop_NTPase"/>
</dbReference>
<dbReference type="RefSeq" id="WP_129458747.1">
    <property type="nucleotide sequence ID" value="NZ_PPCV01000005.1"/>
</dbReference>
<dbReference type="InterPro" id="IPR011006">
    <property type="entry name" value="CheY-like_superfamily"/>
</dbReference>
<organism evidence="6 7">
    <name type="scientific">Propioniciclava flava</name>
    <dbReference type="NCBI Taxonomy" id="2072026"/>
    <lineage>
        <taxon>Bacteria</taxon>
        <taxon>Bacillati</taxon>
        <taxon>Actinomycetota</taxon>
        <taxon>Actinomycetes</taxon>
        <taxon>Propionibacteriales</taxon>
        <taxon>Propionibacteriaceae</taxon>
        <taxon>Propioniciclava</taxon>
    </lineage>
</organism>
<dbReference type="InterPro" id="IPR050625">
    <property type="entry name" value="ParA/MinD_ATPase"/>
</dbReference>
<dbReference type="GO" id="GO:0005524">
    <property type="term" value="F:ATP binding"/>
    <property type="evidence" value="ECO:0007669"/>
    <property type="project" value="UniProtKB-KW"/>
</dbReference>
<gene>
    <name evidence="6" type="ORF">C1706_08145</name>
</gene>
<dbReference type="AlphaFoldDB" id="A0A4Q2EES9"/>
<keyword evidence="4" id="KW-1133">Transmembrane helix</keyword>
<dbReference type="GO" id="GO:0016887">
    <property type="term" value="F:ATP hydrolysis activity"/>
    <property type="evidence" value="ECO:0007669"/>
    <property type="project" value="TreeGrafter"/>
</dbReference>
<keyword evidence="7" id="KW-1185">Reference proteome</keyword>
<comment type="caution">
    <text evidence="6">The sequence shown here is derived from an EMBL/GenBank/DDBJ whole genome shotgun (WGS) entry which is preliminary data.</text>
</comment>
<sequence length="520" mass="55935">MSKVVIGMANENLESDLRSLLEELTGFDVEAVATDTARLVEYVSRFEPDVVLLHDALGPEPAVAVIRDLTGRFPAAAVVQISPERSTSTVIRALEAGARGVVAFPFAFEDFSSRIQDAVDWSRQMRRILEGAAQAAQRDRGHVVAFVGAKGGVGTTTLAVHLAIDHHSRHPEERVCVVDLDVEKGDVSALLDVRQSVSVADLAKVYQDLSATTVSDAVIEHESGISLLLAPIDVRQSESVTPEALRAIIALLRREFDLIVLDAGGYVSPAQGAAIELSDETVVVTTPDVLTLRAMRKRILAWESLGVRHEADLRVLVNKVDRSSIFPADAVPKLTTATVLATSVPLSTRVLEPAVNERDPQAVTDTNWWKLMASLSEELSKIGSRPARRALTEPVTSDVGERRRRRWWPRGRERGATALENVGILPLALGLGLVMWHVAVLGLGWAFLGQATSEAAREYAITGNANKAQVAARATLPEAFAKGIVVTGKDGVVRVSLDLPAGTSLIPQISSSVNVVEEPS</sequence>
<evidence type="ECO:0000256" key="1">
    <source>
        <dbReference type="ARBA" id="ARBA00022741"/>
    </source>
</evidence>
<name>A0A4Q2EES9_9ACTN</name>
<dbReference type="Gene3D" id="3.40.50.2300">
    <property type="match status" value="1"/>
</dbReference>
<evidence type="ECO:0000313" key="7">
    <source>
        <dbReference type="Proteomes" id="UP000290624"/>
    </source>
</evidence>
<feature type="transmembrane region" description="Helical" evidence="4">
    <location>
        <begin position="424"/>
        <end position="448"/>
    </location>
</feature>
<dbReference type="OrthoDB" id="144620at2"/>
<dbReference type="SUPFAM" id="SSF52172">
    <property type="entry name" value="CheY-like"/>
    <property type="match status" value="1"/>
</dbReference>
<dbReference type="Pfam" id="PF13614">
    <property type="entry name" value="AAA_31"/>
    <property type="match status" value="1"/>
</dbReference>
<dbReference type="GO" id="GO:0000160">
    <property type="term" value="P:phosphorelay signal transduction system"/>
    <property type="evidence" value="ECO:0007669"/>
    <property type="project" value="InterPro"/>
</dbReference>
<dbReference type="PANTHER" id="PTHR43384:SF6">
    <property type="entry name" value="SEPTUM SITE-DETERMINING PROTEIN MIND HOMOLOG, CHLOROPLASTIC"/>
    <property type="match status" value="1"/>
</dbReference>
<keyword evidence="1" id="KW-0547">Nucleotide-binding</keyword>
<dbReference type="Proteomes" id="UP000290624">
    <property type="component" value="Unassembled WGS sequence"/>
</dbReference>
<keyword evidence="2" id="KW-0067">ATP-binding</keyword>
<dbReference type="EMBL" id="PPCV01000005">
    <property type="protein sequence ID" value="RXW32007.1"/>
    <property type="molecule type" value="Genomic_DNA"/>
</dbReference>
<evidence type="ECO:0000256" key="4">
    <source>
        <dbReference type="SAM" id="Phobius"/>
    </source>
</evidence>
<evidence type="ECO:0000259" key="5">
    <source>
        <dbReference type="PROSITE" id="PS50110"/>
    </source>
</evidence>
<dbReference type="SUPFAM" id="SSF52540">
    <property type="entry name" value="P-loop containing nucleoside triphosphate hydrolases"/>
    <property type="match status" value="1"/>
</dbReference>
<feature type="domain" description="Response regulatory" evidence="5">
    <location>
        <begin position="3"/>
        <end position="119"/>
    </location>
</feature>
<comment type="caution">
    <text evidence="3">Lacks conserved residue(s) required for the propagation of feature annotation.</text>
</comment>
<keyword evidence="4" id="KW-0812">Transmembrane</keyword>
<protein>
    <submittedName>
        <fullName evidence="6">Response regulator receiver protein</fullName>
    </submittedName>
</protein>
<evidence type="ECO:0000256" key="3">
    <source>
        <dbReference type="PROSITE-ProRule" id="PRU00169"/>
    </source>
</evidence>
<dbReference type="Gene3D" id="3.40.50.300">
    <property type="entry name" value="P-loop containing nucleotide triphosphate hydrolases"/>
    <property type="match status" value="1"/>
</dbReference>
<proteinExistence type="predicted"/>
<dbReference type="PANTHER" id="PTHR43384">
    <property type="entry name" value="SEPTUM SITE-DETERMINING PROTEIN MIND HOMOLOG, CHLOROPLASTIC-RELATED"/>
    <property type="match status" value="1"/>
</dbReference>
<keyword evidence="4" id="KW-0472">Membrane</keyword>